<dbReference type="InterPro" id="IPR054364">
    <property type="entry name" value="Ca3427-like_PBP2"/>
</dbReference>
<evidence type="ECO:0000256" key="2">
    <source>
        <dbReference type="ARBA" id="ARBA00010742"/>
    </source>
</evidence>
<dbReference type="Pfam" id="PF22384">
    <property type="entry name" value="PBP2_Ca3427_like"/>
    <property type="match status" value="1"/>
</dbReference>
<evidence type="ECO:0000313" key="6">
    <source>
        <dbReference type="Proteomes" id="UP000199727"/>
    </source>
</evidence>
<keyword evidence="3" id="KW-0732">Signal</keyword>
<evidence type="ECO:0000313" key="5">
    <source>
        <dbReference type="EMBL" id="OXG13724.1"/>
    </source>
</evidence>
<dbReference type="Gene3D" id="3.40.190.10">
    <property type="entry name" value="Periplasmic binding protein-like II"/>
    <property type="match status" value="2"/>
</dbReference>
<comment type="similarity">
    <text evidence="2">Belongs to the bacterial solute-binding protein SsuA/TauA family.</text>
</comment>
<dbReference type="Proteomes" id="UP000199727">
    <property type="component" value="Unassembled WGS sequence"/>
</dbReference>
<dbReference type="SUPFAM" id="SSF53850">
    <property type="entry name" value="Periplasmic binding protein-like II"/>
    <property type="match status" value="1"/>
</dbReference>
<accession>A0A854QDA1</accession>
<dbReference type="PANTHER" id="PTHR30024:SF47">
    <property type="entry name" value="TAURINE-BINDING PERIPLASMIC PROTEIN"/>
    <property type="match status" value="1"/>
</dbReference>
<gene>
    <name evidence="5" type="ORF">C361_05864</name>
</gene>
<dbReference type="CDD" id="cd13637">
    <property type="entry name" value="PBP2_Ca3427_like"/>
    <property type="match status" value="1"/>
</dbReference>
<evidence type="ECO:0000256" key="1">
    <source>
        <dbReference type="ARBA" id="ARBA00004418"/>
    </source>
</evidence>
<sequence length="293" mass="32738">MSTKLRVGWHREHFLSPLLQFVEKDKGETVELIECPGGTGEMQVKLKNGEIDLCIALTDALIAGLANGQTSYKIVGRYIASPLRWAIITGKDSQYNSVNDLKGTTFGISRLGSGSQVMASVLSLQQKWSEEEQPKFKVNGQFKPLRDSVNSGETSVFLWEWFTTKPYVDSGEVRFIGSVYTPWPCWHIAASPSVPSSTVKTFLASLQPYVQHFNSPEARASEDIEFVHNFFGHKKEDVAEWLQSVKWEQRLAEVKKDVVKETLAVLSKAGVIPEDAENMKLQDIVNTEVATIV</sequence>
<dbReference type="EMBL" id="AMKT01000078">
    <property type="protein sequence ID" value="OXG13724.1"/>
    <property type="molecule type" value="Genomic_DNA"/>
</dbReference>
<organism evidence="5 6">
    <name type="scientific">Cryptococcus neoformans Tu259-1</name>
    <dbReference type="NCBI Taxonomy" id="1230072"/>
    <lineage>
        <taxon>Eukaryota</taxon>
        <taxon>Fungi</taxon>
        <taxon>Dikarya</taxon>
        <taxon>Basidiomycota</taxon>
        <taxon>Agaricomycotina</taxon>
        <taxon>Tremellomycetes</taxon>
        <taxon>Tremellales</taxon>
        <taxon>Cryptococcaceae</taxon>
        <taxon>Cryptococcus</taxon>
        <taxon>Cryptococcus neoformans species complex</taxon>
    </lineage>
</organism>
<feature type="domain" description="Ca3427-like PBP 2" evidence="4">
    <location>
        <begin position="85"/>
        <end position="178"/>
    </location>
</feature>
<dbReference type="PANTHER" id="PTHR30024">
    <property type="entry name" value="ALIPHATIC SULFONATES-BINDING PROTEIN-RELATED"/>
    <property type="match status" value="1"/>
</dbReference>
<evidence type="ECO:0000259" key="4">
    <source>
        <dbReference type="Pfam" id="PF22384"/>
    </source>
</evidence>
<dbReference type="GO" id="GO:0042597">
    <property type="term" value="C:periplasmic space"/>
    <property type="evidence" value="ECO:0007669"/>
    <property type="project" value="UniProtKB-SubCell"/>
</dbReference>
<evidence type="ECO:0000256" key="3">
    <source>
        <dbReference type="ARBA" id="ARBA00022729"/>
    </source>
</evidence>
<proteinExistence type="inferred from homology"/>
<comment type="caution">
    <text evidence="5">The sequence shown here is derived from an EMBL/GenBank/DDBJ whole genome shotgun (WGS) entry which is preliminary data.</text>
</comment>
<reference evidence="5 6" key="1">
    <citation type="submission" date="2017-06" db="EMBL/GenBank/DDBJ databases">
        <title>Global population genomics of the pathogenic fungus Cryptococcus neoformans var. grubii.</title>
        <authorList>
            <person name="Cuomo C."/>
            <person name="Litvintseva A."/>
            <person name="Chen Y."/>
            <person name="Young S."/>
            <person name="Zeng Q."/>
            <person name="Chapman S."/>
            <person name="Gujja S."/>
            <person name="Saif S."/>
            <person name="Birren B."/>
        </authorList>
    </citation>
    <scope>NUCLEOTIDE SEQUENCE [LARGE SCALE GENOMIC DNA]</scope>
    <source>
        <strain evidence="5 6">Tu259-1</strain>
    </source>
</reference>
<dbReference type="OrthoDB" id="1363at2759"/>
<protein>
    <recommendedName>
        <fullName evidence="4">Ca3427-like PBP 2 domain-containing protein</fullName>
    </recommendedName>
</protein>
<dbReference type="AlphaFoldDB" id="A0A854QDA1"/>
<comment type="subcellular location">
    <subcellularLocation>
        <location evidence="1">Periplasm</location>
    </subcellularLocation>
</comment>
<name>A0A854QDA1_CRYNE</name>